<evidence type="ECO:0000256" key="11">
    <source>
        <dbReference type="PIRSR" id="PIRSR036565-2"/>
    </source>
</evidence>
<dbReference type="InterPro" id="IPR012110">
    <property type="entry name" value="PDC/IPDC-like"/>
</dbReference>
<comment type="cofactor">
    <cofactor evidence="2">
        <name>thiamine diphosphate</name>
        <dbReference type="ChEBI" id="CHEBI:58937"/>
    </cofactor>
</comment>
<proteinExistence type="inferred from homology"/>
<dbReference type="GO" id="GO:0004737">
    <property type="term" value="F:pyruvate decarboxylase activity"/>
    <property type="evidence" value="ECO:0007669"/>
    <property type="project" value="UniProtKB-EC"/>
</dbReference>
<keyword evidence="10" id="KW-0456">Lyase</keyword>
<gene>
    <name evidence="16" type="ORF">N7482_010168</name>
</gene>
<dbReference type="GeneID" id="81431468"/>
<evidence type="ECO:0000256" key="6">
    <source>
        <dbReference type="ARBA" id="ARBA00022723"/>
    </source>
</evidence>
<evidence type="ECO:0000256" key="5">
    <source>
        <dbReference type="ARBA" id="ARBA00014422"/>
    </source>
</evidence>
<evidence type="ECO:0000259" key="15">
    <source>
        <dbReference type="Pfam" id="PF02776"/>
    </source>
</evidence>
<feature type="domain" description="Thiamine pyrophosphate enzyme N-terminal TPP-binding" evidence="15">
    <location>
        <begin position="12"/>
        <end position="119"/>
    </location>
</feature>
<organism evidence="16 17">
    <name type="scientific">Penicillium canariense</name>
    <dbReference type="NCBI Taxonomy" id="189055"/>
    <lineage>
        <taxon>Eukaryota</taxon>
        <taxon>Fungi</taxon>
        <taxon>Dikarya</taxon>
        <taxon>Ascomycota</taxon>
        <taxon>Pezizomycotina</taxon>
        <taxon>Eurotiomycetes</taxon>
        <taxon>Eurotiomycetidae</taxon>
        <taxon>Eurotiales</taxon>
        <taxon>Aspergillaceae</taxon>
        <taxon>Penicillium</taxon>
    </lineage>
</organism>
<dbReference type="Pfam" id="PF00205">
    <property type="entry name" value="TPP_enzyme_M"/>
    <property type="match status" value="1"/>
</dbReference>
<evidence type="ECO:0000313" key="17">
    <source>
        <dbReference type="Proteomes" id="UP001149163"/>
    </source>
</evidence>
<dbReference type="CDD" id="cd07038">
    <property type="entry name" value="TPP_PYR_PDC_IPDC_like"/>
    <property type="match status" value="1"/>
</dbReference>
<dbReference type="EC" id="4.1.1.1" evidence="4"/>
<dbReference type="InterPro" id="IPR011766">
    <property type="entry name" value="TPP_enzyme_TPP-bd"/>
</dbReference>
<keyword evidence="7" id="KW-0210">Decarboxylase</keyword>
<sequence>MVNYSTLETIDLFEYLCIRIKQIGIRSVHGVPGDFNLVFLDYVEKCGLRWVGNCNELNAGYAADGYARINGISALMTVMGVGELSALNAIAGSFAEFVPVIHVVAKPSLHAQKEELCLHHTLGDGDFTTFEEMSRRVSCLTASIDSPKTAPVLIDEAIRTCWVQSRPVTIFIASDMVRMPIARHLLSSRPPLNRTMPRDDVLQHGRLVDTVIHEVQQATNPVLLIGGYGILHGAKRELDQFLGSSELPVLAAASGLGLVDATLPHYVGLYVGSTSSPNVLELMHSVDLVISIGNIQTDLSTSGFSGNVDDTRLIDIQRTRAKVKGHNFTNIHINNVLIALTAELGNELPPVHSSSWVDRNQQQEPLAIILDKTDANTPIRRRSTEKSSRDQFLNFFRNSKGYFPALLSMGPWIPQHEFEGHKPITHDWFWTHLGKWLRKGDIILAEAGTASYGIWNTTFPPDAIFLAQYLWSSIGYTIGACQGAALAARDSCNPQRRTILFIGDGSLQCGCQELSTIIRHGLTPIIGYTVERLIHGEEQAYNDIQPWTHQLLPAAFGAAPGAYQTHRVETREDLQALWSQERFTDCSVLQFVELYIAQKDAPSNLVALSRSLRERNG</sequence>
<evidence type="ECO:0000259" key="13">
    <source>
        <dbReference type="Pfam" id="PF00205"/>
    </source>
</evidence>
<dbReference type="InterPro" id="IPR029061">
    <property type="entry name" value="THDP-binding"/>
</dbReference>
<dbReference type="PANTHER" id="PTHR43452:SF30">
    <property type="entry name" value="PYRUVATE DECARBOXYLASE ISOZYME 1-RELATED"/>
    <property type="match status" value="1"/>
</dbReference>
<comment type="caution">
    <text evidence="16">The sequence shown here is derived from an EMBL/GenBank/DDBJ whole genome shotgun (WGS) entry which is preliminary data.</text>
</comment>
<evidence type="ECO:0000256" key="1">
    <source>
        <dbReference type="ARBA" id="ARBA00001041"/>
    </source>
</evidence>
<dbReference type="PANTHER" id="PTHR43452">
    <property type="entry name" value="PYRUVATE DECARBOXYLASE"/>
    <property type="match status" value="1"/>
</dbReference>
<evidence type="ECO:0000256" key="4">
    <source>
        <dbReference type="ARBA" id="ARBA00013202"/>
    </source>
</evidence>
<dbReference type="GO" id="GO:0000287">
    <property type="term" value="F:magnesium ion binding"/>
    <property type="evidence" value="ECO:0007669"/>
    <property type="project" value="InterPro"/>
</dbReference>
<dbReference type="RefSeq" id="XP_056538249.1">
    <property type="nucleotide sequence ID" value="XM_056692292.1"/>
</dbReference>
<dbReference type="GO" id="GO:0000949">
    <property type="term" value="P:aromatic amino acid family catabolic process to alcohol via Ehrlich pathway"/>
    <property type="evidence" value="ECO:0007669"/>
    <property type="project" value="TreeGrafter"/>
</dbReference>
<evidence type="ECO:0000256" key="8">
    <source>
        <dbReference type="ARBA" id="ARBA00022842"/>
    </source>
</evidence>
<keyword evidence="16" id="KW-0670">Pyruvate</keyword>
<dbReference type="InterPro" id="IPR047213">
    <property type="entry name" value="TPP_PYR_PDC_IPDC-like"/>
</dbReference>
<dbReference type="InterPro" id="IPR012001">
    <property type="entry name" value="Thiamin_PyroP_enz_TPP-bd_dom"/>
</dbReference>
<dbReference type="GO" id="GO:0005829">
    <property type="term" value="C:cytosol"/>
    <property type="evidence" value="ECO:0007669"/>
    <property type="project" value="TreeGrafter"/>
</dbReference>
<dbReference type="PIRSF" id="PIRSF036565">
    <property type="entry name" value="Pyruvt_ip_decrb"/>
    <property type="match status" value="1"/>
</dbReference>
<dbReference type="FunFam" id="3.40.50.970:FF:000019">
    <property type="entry name" value="Pyruvate decarboxylase isozyme"/>
    <property type="match status" value="1"/>
</dbReference>
<accession>A0A9W9HLZ4</accession>
<evidence type="ECO:0000259" key="14">
    <source>
        <dbReference type="Pfam" id="PF02775"/>
    </source>
</evidence>
<evidence type="ECO:0000256" key="9">
    <source>
        <dbReference type="ARBA" id="ARBA00023052"/>
    </source>
</evidence>
<evidence type="ECO:0000313" key="16">
    <source>
        <dbReference type="EMBL" id="KAJ5150916.1"/>
    </source>
</evidence>
<dbReference type="InterPro" id="IPR047214">
    <property type="entry name" value="TPP_PDC_IPDC"/>
</dbReference>
<name>A0A9W9HLZ4_9EURO</name>
<dbReference type="InterPro" id="IPR012000">
    <property type="entry name" value="Thiamin_PyroP_enz_cen_dom"/>
</dbReference>
<feature type="domain" description="Thiamine pyrophosphate enzyme central" evidence="13">
    <location>
        <begin position="209"/>
        <end position="332"/>
    </location>
</feature>
<dbReference type="Gene3D" id="3.40.50.970">
    <property type="match status" value="2"/>
</dbReference>
<comment type="catalytic activity">
    <reaction evidence="1">
        <text>a 2-oxocarboxylate + H(+) = an aldehyde + CO2</text>
        <dbReference type="Rhea" id="RHEA:11628"/>
        <dbReference type="ChEBI" id="CHEBI:15378"/>
        <dbReference type="ChEBI" id="CHEBI:16526"/>
        <dbReference type="ChEBI" id="CHEBI:17478"/>
        <dbReference type="ChEBI" id="CHEBI:35179"/>
        <dbReference type="EC" id="4.1.1.1"/>
    </reaction>
</comment>
<dbReference type="AlphaFoldDB" id="A0A9W9HLZ4"/>
<dbReference type="SUPFAM" id="SSF52518">
    <property type="entry name" value="Thiamin diphosphate-binding fold (THDP-binding)"/>
    <property type="match status" value="2"/>
</dbReference>
<feature type="binding site" evidence="11">
    <location>
        <position position="527"/>
    </location>
    <ligand>
        <name>Mg(2+)</name>
        <dbReference type="ChEBI" id="CHEBI:18420"/>
    </ligand>
</feature>
<comment type="cofactor">
    <cofactor evidence="11">
        <name>Mg(2+)</name>
        <dbReference type="ChEBI" id="CHEBI:18420"/>
    </cofactor>
    <text evidence="11">Binds 1 Mg(2+) per subunit.</text>
</comment>
<reference evidence="16" key="2">
    <citation type="journal article" date="2023" name="IMA Fungus">
        <title>Comparative genomic study of the Penicillium genus elucidates a diverse pangenome and 15 lateral gene transfer events.</title>
        <authorList>
            <person name="Petersen C."/>
            <person name="Sorensen T."/>
            <person name="Nielsen M.R."/>
            <person name="Sondergaard T.E."/>
            <person name="Sorensen J.L."/>
            <person name="Fitzpatrick D.A."/>
            <person name="Frisvad J.C."/>
            <person name="Nielsen K.L."/>
        </authorList>
    </citation>
    <scope>NUCLEOTIDE SEQUENCE</scope>
    <source>
        <strain evidence="16">IBT 26290</strain>
    </source>
</reference>
<dbReference type="GO" id="GO:0005634">
    <property type="term" value="C:nucleus"/>
    <property type="evidence" value="ECO:0007669"/>
    <property type="project" value="TreeGrafter"/>
</dbReference>
<dbReference type="SUPFAM" id="SSF52467">
    <property type="entry name" value="DHS-like NAD/FAD-binding domain"/>
    <property type="match status" value="1"/>
</dbReference>
<evidence type="ECO:0000256" key="12">
    <source>
        <dbReference type="RuleBase" id="RU362132"/>
    </source>
</evidence>
<protein>
    <recommendedName>
        <fullName evidence="5">Pyruvate decarboxylase</fullName>
        <ecNumber evidence="4">4.1.1.1</ecNumber>
    </recommendedName>
</protein>
<evidence type="ECO:0000256" key="3">
    <source>
        <dbReference type="ARBA" id="ARBA00007812"/>
    </source>
</evidence>
<dbReference type="GO" id="GO:0030976">
    <property type="term" value="F:thiamine pyrophosphate binding"/>
    <property type="evidence" value="ECO:0007669"/>
    <property type="project" value="InterPro"/>
</dbReference>
<evidence type="ECO:0000256" key="10">
    <source>
        <dbReference type="ARBA" id="ARBA00023239"/>
    </source>
</evidence>
<dbReference type="EMBL" id="JAPQKN010000008">
    <property type="protein sequence ID" value="KAJ5150916.1"/>
    <property type="molecule type" value="Genomic_DNA"/>
</dbReference>
<keyword evidence="6 11" id="KW-0479">Metal-binding</keyword>
<dbReference type="Pfam" id="PF02775">
    <property type="entry name" value="TPP_enzyme_C"/>
    <property type="match status" value="1"/>
</dbReference>
<dbReference type="Proteomes" id="UP001149163">
    <property type="component" value="Unassembled WGS sequence"/>
</dbReference>
<keyword evidence="8 11" id="KW-0460">Magnesium</keyword>
<dbReference type="Pfam" id="PF02776">
    <property type="entry name" value="TPP_enzyme_N"/>
    <property type="match status" value="1"/>
</dbReference>
<dbReference type="CDD" id="cd02005">
    <property type="entry name" value="TPP_PDC_IPDC"/>
    <property type="match status" value="1"/>
</dbReference>
<dbReference type="InterPro" id="IPR029035">
    <property type="entry name" value="DHS-like_NAD/FAD-binding_dom"/>
</dbReference>
<dbReference type="Gene3D" id="3.40.50.1220">
    <property type="entry name" value="TPP-binding domain"/>
    <property type="match status" value="1"/>
</dbReference>
<evidence type="ECO:0000256" key="2">
    <source>
        <dbReference type="ARBA" id="ARBA00001964"/>
    </source>
</evidence>
<keyword evidence="9 12" id="KW-0786">Thiamine pyrophosphate</keyword>
<reference evidence="16" key="1">
    <citation type="submission" date="2022-11" db="EMBL/GenBank/DDBJ databases">
        <authorList>
            <person name="Petersen C."/>
        </authorList>
    </citation>
    <scope>NUCLEOTIDE SEQUENCE</scope>
    <source>
        <strain evidence="16">IBT 26290</strain>
    </source>
</reference>
<feature type="binding site" evidence="11">
    <location>
        <position position="504"/>
    </location>
    <ligand>
        <name>Mg(2+)</name>
        <dbReference type="ChEBI" id="CHEBI:18420"/>
    </ligand>
</feature>
<dbReference type="OrthoDB" id="3970464at2759"/>
<feature type="domain" description="Thiamine pyrophosphate enzyme TPP-binding" evidence="14">
    <location>
        <begin position="463"/>
        <end position="526"/>
    </location>
</feature>
<comment type="similarity">
    <text evidence="3 12">Belongs to the TPP enzyme family.</text>
</comment>
<evidence type="ECO:0000256" key="7">
    <source>
        <dbReference type="ARBA" id="ARBA00022793"/>
    </source>
</evidence>
<keyword evidence="17" id="KW-1185">Reference proteome</keyword>
<dbReference type="FunFam" id="3.40.50.970:FF:000024">
    <property type="entry name" value="Pyruvate decarboxylase isozyme"/>
    <property type="match status" value="1"/>
</dbReference>